<dbReference type="Pfam" id="PF13551">
    <property type="entry name" value="HTH_29"/>
    <property type="match status" value="1"/>
</dbReference>
<dbReference type="AlphaFoldDB" id="A0A7W7WEE9"/>
<comment type="caution">
    <text evidence="1">The sequence shown here is derived from an EMBL/GenBank/DDBJ whole genome shotgun (WGS) entry which is preliminary data.</text>
</comment>
<name>A0A7W7WEE9_9ACTN</name>
<evidence type="ECO:0000313" key="1">
    <source>
        <dbReference type="EMBL" id="MBB4943304.1"/>
    </source>
</evidence>
<dbReference type="SUPFAM" id="SSF46689">
    <property type="entry name" value="Homeodomain-like"/>
    <property type="match status" value="1"/>
</dbReference>
<dbReference type="RefSeq" id="WP_184759167.1">
    <property type="nucleotide sequence ID" value="NZ_BAABEK010000056.1"/>
</dbReference>
<dbReference type="Proteomes" id="UP000534286">
    <property type="component" value="Unassembled WGS sequence"/>
</dbReference>
<evidence type="ECO:0008006" key="3">
    <source>
        <dbReference type="Google" id="ProtNLM"/>
    </source>
</evidence>
<reference evidence="1 2" key="1">
    <citation type="submission" date="2020-08" db="EMBL/GenBank/DDBJ databases">
        <title>Sequencing the genomes of 1000 actinobacteria strains.</title>
        <authorList>
            <person name="Klenk H.-P."/>
        </authorList>
    </citation>
    <scope>NUCLEOTIDE SEQUENCE [LARGE SCALE GENOMIC DNA]</scope>
    <source>
        <strain evidence="1 2">DSM 43023</strain>
    </source>
</reference>
<keyword evidence="2" id="KW-1185">Reference proteome</keyword>
<proteinExistence type="predicted"/>
<dbReference type="EMBL" id="JACHJU010000005">
    <property type="protein sequence ID" value="MBB4943304.1"/>
    <property type="molecule type" value="Genomic_DNA"/>
</dbReference>
<dbReference type="InterPro" id="IPR009057">
    <property type="entry name" value="Homeodomain-like_sf"/>
</dbReference>
<sequence length="83" mass="9547">MPVPRARQIVLTAAERRRLKQLPHSRTTPFQQVVRVRIVLDAAHGYSNNIARRQGVVVDTVRLWRGRYADEGLAGLADRPRHR</sequence>
<protein>
    <recommendedName>
        <fullName evidence="3">IS630 family transposase</fullName>
    </recommendedName>
</protein>
<organism evidence="1 2">
    <name type="scientific">Streptosporangium album</name>
    <dbReference type="NCBI Taxonomy" id="47479"/>
    <lineage>
        <taxon>Bacteria</taxon>
        <taxon>Bacillati</taxon>
        <taxon>Actinomycetota</taxon>
        <taxon>Actinomycetes</taxon>
        <taxon>Streptosporangiales</taxon>
        <taxon>Streptosporangiaceae</taxon>
        <taxon>Streptosporangium</taxon>
    </lineage>
</organism>
<accession>A0A7W7WEE9</accession>
<evidence type="ECO:0000313" key="2">
    <source>
        <dbReference type="Proteomes" id="UP000534286"/>
    </source>
</evidence>
<gene>
    <name evidence="1" type="ORF">FHR32_007704</name>
</gene>